<evidence type="ECO:0000313" key="3">
    <source>
        <dbReference type="Proteomes" id="UP000002748"/>
    </source>
</evidence>
<organism evidence="2 3">
    <name type="scientific">Trichosporon asahii var. asahii (strain ATCC 90039 / CBS 2479 / JCM 2466 / KCTC 7840 / NBRC 103889/ NCYC 2677 / UAMH 7654)</name>
    <name type="common">Yeast</name>
    <dbReference type="NCBI Taxonomy" id="1186058"/>
    <lineage>
        <taxon>Eukaryota</taxon>
        <taxon>Fungi</taxon>
        <taxon>Dikarya</taxon>
        <taxon>Basidiomycota</taxon>
        <taxon>Agaricomycotina</taxon>
        <taxon>Tremellomycetes</taxon>
        <taxon>Trichosporonales</taxon>
        <taxon>Trichosporonaceae</taxon>
        <taxon>Trichosporon</taxon>
    </lineage>
</organism>
<feature type="compositionally biased region" description="Basic and acidic residues" evidence="1">
    <location>
        <begin position="117"/>
        <end position="134"/>
    </location>
</feature>
<evidence type="ECO:0000256" key="1">
    <source>
        <dbReference type="SAM" id="MobiDB-lite"/>
    </source>
</evidence>
<dbReference type="Proteomes" id="UP000002748">
    <property type="component" value="Unassembled WGS sequence"/>
</dbReference>
<sequence length="214" mass="24119">MSFFKNKLSRGHSMRVPADERPPRMKLSSLLPFGSSRRAGRPVSPLSPLSTGGVREAASAASATLRGGLQRKGSTYRQTYHHLDADQEPPQEWAPVPLQFVQDDFAYYSRDWNHYESDRVSRETRRKREADRLNRSATMRPRPKPRMPNEDSTMTRSSSDRQLTQLGSNNPFNPHGTVRRAGGEARAPRVPPPKPVWVQFEDEWSSASSGSNSS</sequence>
<feature type="compositionally biased region" description="Low complexity" evidence="1">
    <location>
        <begin position="205"/>
        <end position="214"/>
    </location>
</feature>
<dbReference type="HOGENOM" id="CLU_1289764_0_0_1"/>
<name>J6F332_TRIAS</name>
<dbReference type="RefSeq" id="XP_014179789.1">
    <property type="nucleotide sequence ID" value="XM_014324314.1"/>
</dbReference>
<proteinExistence type="predicted"/>
<feature type="region of interest" description="Disordered" evidence="1">
    <location>
        <begin position="1"/>
        <end position="54"/>
    </location>
</feature>
<gene>
    <name evidence="2" type="ORF">A1Q1_01241</name>
</gene>
<dbReference type="VEuPathDB" id="FungiDB:A1Q1_01241"/>
<accession>J6F332</accession>
<feature type="compositionally biased region" description="Polar residues" evidence="1">
    <location>
        <begin position="150"/>
        <end position="172"/>
    </location>
</feature>
<comment type="caution">
    <text evidence="2">The sequence shown here is derived from an EMBL/GenBank/DDBJ whole genome shotgun (WGS) entry which is preliminary data.</text>
</comment>
<feature type="region of interest" description="Disordered" evidence="1">
    <location>
        <begin position="117"/>
        <end position="214"/>
    </location>
</feature>
<protein>
    <submittedName>
        <fullName evidence="2">Uncharacterized protein</fullName>
    </submittedName>
</protein>
<dbReference type="GeneID" id="25984755"/>
<dbReference type="EMBL" id="ALBS01000165">
    <property type="protein sequence ID" value="EJT49612.1"/>
    <property type="molecule type" value="Genomic_DNA"/>
</dbReference>
<dbReference type="KEGG" id="tasa:A1Q1_01241"/>
<reference evidence="2 3" key="1">
    <citation type="journal article" date="2012" name="Eukaryot. Cell">
        <title>Draft genome sequence of CBS 2479, the standard type strain of Trichosporon asahii.</title>
        <authorList>
            <person name="Yang R.Y."/>
            <person name="Li H.T."/>
            <person name="Zhu H."/>
            <person name="Zhou G.P."/>
            <person name="Wang M."/>
            <person name="Wang L."/>
        </authorList>
    </citation>
    <scope>NUCLEOTIDE SEQUENCE [LARGE SCALE GENOMIC DNA]</scope>
    <source>
        <strain evidence="3">ATCC 90039 / CBS 2479 / JCM 2466 / KCTC 7840 / NCYC 2677 / UAMH 7654</strain>
    </source>
</reference>
<dbReference type="AlphaFoldDB" id="J6F332"/>
<evidence type="ECO:0000313" key="2">
    <source>
        <dbReference type="EMBL" id="EJT49612.1"/>
    </source>
</evidence>